<proteinExistence type="predicted"/>
<reference evidence="1" key="1">
    <citation type="submission" date="2014-11" db="EMBL/GenBank/DDBJ databases">
        <authorList>
            <person name="Amaro Gonzalez C."/>
        </authorList>
    </citation>
    <scope>NUCLEOTIDE SEQUENCE</scope>
</reference>
<dbReference type="EMBL" id="GBXM01031377">
    <property type="protein sequence ID" value="JAH77200.1"/>
    <property type="molecule type" value="Transcribed_RNA"/>
</dbReference>
<protein>
    <submittedName>
        <fullName evidence="1">Uncharacterized protein</fullName>
    </submittedName>
</protein>
<sequence>MKRPRLQTPPLPVQQPHWPVCKMAESDYYSCSVYMRLVLCVLCRKCRSSLKVSTVALFKMPGSRNEGGHLVVI</sequence>
<reference evidence="1" key="2">
    <citation type="journal article" date="2015" name="Fish Shellfish Immunol.">
        <title>Early steps in the European eel (Anguilla anguilla)-Vibrio vulnificus interaction in the gills: Role of the RtxA13 toxin.</title>
        <authorList>
            <person name="Callol A."/>
            <person name="Pajuelo D."/>
            <person name="Ebbesson L."/>
            <person name="Teles M."/>
            <person name="MacKenzie S."/>
            <person name="Amaro C."/>
        </authorList>
    </citation>
    <scope>NUCLEOTIDE SEQUENCE</scope>
</reference>
<accession>A0A0E9VID0</accession>
<evidence type="ECO:0000313" key="1">
    <source>
        <dbReference type="EMBL" id="JAH77200.1"/>
    </source>
</evidence>
<organism evidence="1">
    <name type="scientific">Anguilla anguilla</name>
    <name type="common">European freshwater eel</name>
    <name type="synonym">Muraena anguilla</name>
    <dbReference type="NCBI Taxonomy" id="7936"/>
    <lineage>
        <taxon>Eukaryota</taxon>
        <taxon>Metazoa</taxon>
        <taxon>Chordata</taxon>
        <taxon>Craniata</taxon>
        <taxon>Vertebrata</taxon>
        <taxon>Euteleostomi</taxon>
        <taxon>Actinopterygii</taxon>
        <taxon>Neopterygii</taxon>
        <taxon>Teleostei</taxon>
        <taxon>Anguilliformes</taxon>
        <taxon>Anguillidae</taxon>
        <taxon>Anguilla</taxon>
    </lineage>
</organism>
<dbReference type="AlphaFoldDB" id="A0A0E9VID0"/>
<name>A0A0E9VID0_ANGAN</name>